<evidence type="ECO:0000313" key="3">
    <source>
        <dbReference type="Proteomes" id="UP000006671"/>
    </source>
</evidence>
<sequence>MRRIKCSICSPSSYLFNAEKGRVMLCDNFCFEVVKACQSEKALFNDGTPVFPEDEAPEYLCGSQTEYSIGDYVKSSISVLSSVLNRGSSESAANNGNVTIPTIKIDGSIYSLTTNCENDLYKLQHCFPGTSSSVDAAFITSILVYVWVIGVLVSSIISCCVFFSKWKRRSYQQIM</sequence>
<dbReference type="InParanoid" id="D2VFX1"/>
<dbReference type="OrthoDB" id="10352383at2759"/>
<name>D2VFX1_NAEGR</name>
<keyword evidence="1" id="KW-0812">Transmembrane</keyword>
<accession>D2VFX1</accession>
<reference evidence="2 3" key="1">
    <citation type="journal article" date="2010" name="Cell">
        <title>The genome of Naegleria gruberi illuminates early eukaryotic versatility.</title>
        <authorList>
            <person name="Fritz-Laylin L.K."/>
            <person name="Prochnik S.E."/>
            <person name="Ginger M.L."/>
            <person name="Dacks J.B."/>
            <person name="Carpenter M.L."/>
            <person name="Field M.C."/>
            <person name="Kuo A."/>
            <person name="Paredez A."/>
            <person name="Chapman J."/>
            <person name="Pham J."/>
            <person name="Shu S."/>
            <person name="Neupane R."/>
            <person name="Cipriano M."/>
            <person name="Mancuso J."/>
            <person name="Tu H."/>
            <person name="Salamov A."/>
            <person name="Lindquist E."/>
            <person name="Shapiro H."/>
            <person name="Lucas S."/>
            <person name="Grigoriev I.V."/>
            <person name="Cande W.Z."/>
            <person name="Fulton C."/>
            <person name="Rokhsar D.S."/>
            <person name="Dawson S.C."/>
        </authorList>
    </citation>
    <scope>NUCLEOTIDE SEQUENCE [LARGE SCALE GENOMIC DNA]</scope>
    <source>
        <strain evidence="2 3">NEG-M</strain>
    </source>
</reference>
<keyword evidence="3" id="KW-1185">Reference proteome</keyword>
<gene>
    <name evidence="2" type="ORF">NAEGRDRAFT_67774</name>
</gene>
<dbReference type="KEGG" id="ngr:NAEGRDRAFT_67774"/>
<dbReference type="Proteomes" id="UP000006671">
    <property type="component" value="Unassembled WGS sequence"/>
</dbReference>
<dbReference type="GeneID" id="8848138"/>
<keyword evidence="1" id="KW-1133">Transmembrane helix</keyword>
<organism evidence="3">
    <name type="scientific">Naegleria gruberi</name>
    <name type="common">Amoeba</name>
    <dbReference type="NCBI Taxonomy" id="5762"/>
    <lineage>
        <taxon>Eukaryota</taxon>
        <taxon>Discoba</taxon>
        <taxon>Heterolobosea</taxon>
        <taxon>Tetramitia</taxon>
        <taxon>Eutetramitia</taxon>
        <taxon>Vahlkampfiidae</taxon>
        <taxon>Naegleria</taxon>
    </lineage>
</organism>
<feature type="transmembrane region" description="Helical" evidence="1">
    <location>
        <begin position="142"/>
        <end position="163"/>
    </location>
</feature>
<dbReference type="EMBL" id="GG738869">
    <property type="protein sequence ID" value="EFC44263.1"/>
    <property type="molecule type" value="Genomic_DNA"/>
</dbReference>
<dbReference type="AlphaFoldDB" id="D2VFX1"/>
<protein>
    <submittedName>
        <fullName evidence="2">Predicted protein</fullName>
    </submittedName>
</protein>
<proteinExistence type="predicted"/>
<evidence type="ECO:0000256" key="1">
    <source>
        <dbReference type="SAM" id="Phobius"/>
    </source>
</evidence>
<keyword evidence="1" id="KW-0472">Membrane</keyword>
<dbReference type="RefSeq" id="XP_002677007.1">
    <property type="nucleotide sequence ID" value="XM_002676961.1"/>
</dbReference>
<dbReference type="VEuPathDB" id="AmoebaDB:NAEGRDRAFT_67774"/>
<evidence type="ECO:0000313" key="2">
    <source>
        <dbReference type="EMBL" id="EFC44263.1"/>
    </source>
</evidence>